<protein>
    <submittedName>
        <fullName evidence="1">Uncharacterized protein</fullName>
    </submittedName>
</protein>
<dbReference type="EMBL" id="WMIB01000026">
    <property type="protein sequence ID" value="MTH55306.1"/>
    <property type="molecule type" value="Genomic_DNA"/>
</dbReference>
<gene>
    <name evidence="1" type="ORF">GKZ89_18080</name>
</gene>
<evidence type="ECO:0000313" key="2">
    <source>
        <dbReference type="Proteomes" id="UP000434639"/>
    </source>
</evidence>
<evidence type="ECO:0000313" key="1">
    <source>
        <dbReference type="EMBL" id="MTH55306.1"/>
    </source>
</evidence>
<sequence length="150" mass="16858">MTKSSKNQNDNGSAELLSFLSSILPENKGYYSCWNVILKNSEVRRIFPSAGMRQGIMVRSRLVIENLGDRVTIYQAEGVFRNLADQQIFPADRTAICGKSFRVLDKGDAASLTIDAWLLRDSRCVKQLELIIRGTGSHRKITVPLQRLLS</sequence>
<reference evidence="1 2" key="1">
    <citation type="journal article" date="2017" name="Int. J. Syst. Evol. Microbiol.">
        <title>Bacillus mangrovi sp. nov., isolated from a sediment sample from a mangrove forest.</title>
        <authorList>
            <person name="Gupta V."/>
            <person name="Singh P.K."/>
            <person name="Korpole S."/>
            <person name="Tanuku N.R.S."/>
            <person name="Pinnaka A.K."/>
        </authorList>
    </citation>
    <scope>NUCLEOTIDE SEQUENCE [LARGE SCALE GENOMIC DNA]</scope>
    <source>
        <strain evidence="1 2">KCTC 33872</strain>
    </source>
</reference>
<name>A0A7X2V6K5_9BACI</name>
<organism evidence="1 2">
    <name type="scientific">Metabacillus mangrovi</name>
    <dbReference type="NCBI Taxonomy" id="1491830"/>
    <lineage>
        <taxon>Bacteria</taxon>
        <taxon>Bacillati</taxon>
        <taxon>Bacillota</taxon>
        <taxon>Bacilli</taxon>
        <taxon>Bacillales</taxon>
        <taxon>Bacillaceae</taxon>
        <taxon>Metabacillus</taxon>
    </lineage>
</organism>
<dbReference type="Proteomes" id="UP000434639">
    <property type="component" value="Unassembled WGS sequence"/>
</dbReference>
<accession>A0A7X2V6K5</accession>
<comment type="caution">
    <text evidence="1">The sequence shown here is derived from an EMBL/GenBank/DDBJ whole genome shotgun (WGS) entry which is preliminary data.</text>
</comment>
<proteinExistence type="predicted"/>
<dbReference type="AlphaFoldDB" id="A0A7X2V6K5"/>
<keyword evidence="2" id="KW-1185">Reference proteome</keyword>
<dbReference type="RefSeq" id="WP_155113804.1">
    <property type="nucleotide sequence ID" value="NZ_WMIB01000026.1"/>
</dbReference>